<dbReference type="OrthoDB" id="9780503at2"/>
<proteinExistence type="predicted"/>
<dbReference type="InterPro" id="IPR013785">
    <property type="entry name" value="Aldolase_TIM"/>
</dbReference>
<dbReference type="Proteomes" id="UP000316968">
    <property type="component" value="Chromosome"/>
</dbReference>
<organism evidence="1 2">
    <name type="scientific">Saccharibacillus brassicae</name>
    <dbReference type="NCBI Taxonomy" id="2583377"/>
    <lineage>
        <taxon>Bacteria</taxon>
        <taxon>Bacillati</taxon>
        <taxon>Bacillota</taxon>
        <taxon>Bacilli</taxon>
        <taxon>Bacillales</taxon>
        <taxon>Paenibacillaceae</taxon>
        <taxon>Saccharibacillus</taxon>
    </lineage>
</organism>
<gene>
    <name evidence="1" type="ORF">FFV09_01120</name>
</gene>
<dbReference type="AlphaFoldDB" id="A0A4Y6UPJ5"/>
<dbReference type="InterPro" id="IPR058240">
    <property type="entry name" value="rSAM_sf"/>
</dbReference>
<dbReference type="CDD" id="cd01335">
    <property type="entry name" value="Radical_SAM"/>
    <property type="match status" value="1"/>
</dbReference>
<dbReference type="InterPro" id="IPR047771">
    <property type="entry name" value="Radical_SAM_STM4011-like"/>
</dbReference>
<dbReference type="NCBIfam" id="NF038073">
    <property type="entry name" value="rSAM_STM4011"/>
    <property type="match status" value="1"/>
</dbReference>
<dbReference type="SUPFAM" id="SSF102114">
    <property type="entry name" value="Radical SAM enzymes"/>
    <property type="match status" value="1"/>
</dbReference>
<sequence>MRATLYFRGSLSSCNYSCPYCPFSKNTDSAETLARDRLQVRRFTAWIADQERLGHRLSVFFNPYGEGLIHRWYREAMVQLSRMPHVEKVAIQTNLSASLDWTEELNRDTAAFWTTYHPGETSEERFLARCFDLHRRGVKFSVGSVGVRSAFDRIESLRRALPEDVYLWVNAFKDRKDYYADRDIERMRDVDPLFELNLPDYDSLGRACRTGESVFFVQGAGLVKRCYSDRRVIGHLYRDGLDRLSRTRPCGMKTCGCYIGYVHMPELELESAYGDGLLERRSLPERRAFAGYGGVR</sequence>
<accession>A0A4Y6UPJ5</accession>
<dbReference type="RefSeq" id="WP_141445968.1">
    <property type="nucleotide sequence ID" value="NZ_CP041217.1"/>
</dbReference>
<dbReference type="KEGG" id="saca:FFV09_01120"/>
<dbReference type="Gene3D" id="3.20.20.70">
    <property type="entry name" value="Aldolase class I"/>
    <property type="match status" value="1"/>
</dbReference>
<dbReference type="EMBL" id="CP041217">
    <property type="protein sequence ID" value="QDH19579.1"/>
    <property type="molecule type" value="Genomic_DNA"/>
</dbReference>
<protein>
    <submittedName>
        <fullName evidence="1">Radical SAM protein</fullName>
    </submittedName>
</protein>
<keyword evidence="2" id="KW-1185">Reference proteome</keyword>
<reference evidence="1 2" key="1">
    <citation type="submission" date="2019-06" db="EMBL/GenBank/DDBJ databases">
        <title>Saccharibacillus brassicae sp. nov., an endophytic bacterium isolated from Chinese cabbage seeds (Brassica pekinensis).</title>
        <authorList>
            <person name="Jiang L."/>
            <person name="Lee J."/>
            <person name="Kim S.W."/>
        </authorList>
    </citation>
    <scope>NUCLEOTIDE SEQUENCE [LARGE SCALE GENOMIC DNA]</scope>
    <source>
        <strain evidence="2">KCTC 43072 / ATSA2</strain>
    </source>
</reference>
<evidence type="ECO:0000313" key="2">
    <source>
        <dbReference type="Proteomes" id="UP000316968"/>
    </source>
</evidence>
<name>A0A4Y6UPJ5_SACBS</name>
<evidence type="ECO:0000313" key="1">
    <source>
        <dbReference type="EMBL" id="QDH19579.1"/>
    </source>
</evidence>